<reference evidence="2 3" key="1">
    <citation type="submission" date="2021-06" db="EMBL/GenBank/DDBJ databases">
        <title>Caerostris extrusa draft genome.</title>
        <authorList>
            <person name="Kono N."/>
            <person name="Arakawa K."/>
        </authorList>
    </citation>
    <scope>NUCLEOTIDE SEQUENCE [LARGE SCALE GENOMIC DNA]</scope>
</reference>
<feature type="compositionally biased region" description="Low complexity" evidence="1">
    <location>
        <begin position="61"/>
        <end position="70"/>
    </location>
</feature>
<protein>
    <submittedName>
        <fullName evidence="2">Uncharacterized protein</fullName>
    </submittedName>
</protein>
<evidence type="ECO:0000256" key="1">
    <source>
        <dbReference type="SAM" id="MobiDB-lite"/>
    </source>
</evidence>
<accession>A0AAV4X503</accession>
<dbReference type="Proteomes" id="UP001054945">
    <property type="component" value="Unassembled WGS sequence"/>
</dbReference>
<feature type="region of interest" description="Disordered" evidence="1">
    <location>
        <begin position="40"/>
        <end position="73"/>
    </location>
</feature>
<dbReference type="AlphaFoldDB" id="A0AAV4X503"/>
<name>A0AAV4X503_CAEEX</name>
<keyword evidence="3" id="KW-1185">Reference proteome</keyword>
<gene>
    <name evidence="2" type="ORF">CEXT_743521</name>
</gene>
<proteinExistence type="predicted"/>
<dbReference type="EMBL" id="BPLR01017237">
    <property type="protein sequence ID" value="GIY89642.1"/>
    <property type="molecule type" value="Genomic_DNA"/>
</dbReference>
<sequence length="210" mass="23736">MNPDTRRPGTPPPIFELLERVDLNSASSLDSSASVFVRNVQSPTMAGEQSDNSNNGKPETKTSSSESSSKNYMPENLANLSVRSECIALLTLKRNTFFKMKDLEDKLNVIKPSMDAVMKSAINICKKIEEIIESNTETEIGLKTENDRLMYLIGMMTIFFKKINNFAMSLRQTIVSYTDLMDDSNTKMDEQLIRIIEVMCAKCEYENEIC</sequence>
<organism evidence="2 3">
    <name type="scientific">Caerostris extrusa</name>
    <name type="common">Bark spider</name>
    <name type="synonym">Caerostris bankana</name>
    <dbReference type="NCBI Taxonomy" id="172846"/>
    <lineage>
        <taxon>Eukaryota</taxon>
        <taxon>Metazoa</taxon>
        <taxon>Ecdysozoa</taxon>
        <taxon>Arthropoda</taxon>
        <taxon>Chelicerata</taxon>
        <taxon>Arachnida</taxon>
        <taxon>Araneae</taxon>
        <taxon>Araneomorphae</taxon>
        <taxon>Entelegynae</taxon>
        <taxon>Araneoidea</taxon>
        <taxon>Araneidae</taxon>
        <taxon>Caerostris</taxon>
    </lineage>
</organism>
<evidence type="ECO:0000313" key="2">
    <source>
        <dbReference type="EMBL" id="GIY89642.1"/>
    </source>
</evidence>
<evidence type="ECO:0000313" key="3">
    <source>
        <dbReference type="Proteomes" id="UP001054945"/>
    </source>
</evidence>
<feature type="compositionally biased region" description="Polar residues" evidence="1">
    <location>
        <begin position="40"/>
        <end position="57"/>
    </location>
</feature>
<comment type="caution">
    <text evidence="2">The sequence shown here is derived from an EMBL/GenBank/DDBJ whole genome shotgun (WGS) entry which is preliminary data.</text>
</comment>